<protein>
    <submittedName>
        <fullName evidence="2">Cellulose biosynthesis protein BcsQ</fullName>
    </submittedName>
</protein>
<accession>A0A1I1AS53</accession>
<name>A0A1I1AS53_9CELL</name>
<dbReference type="AlphaFoldDB" id="A0A1I1AS53"/>
<dbReference type="STRING" id="988821.SAMN05421867_12139"/>
<dbReference type="PANTHER" id="PTHR13696:SF99">
    <property type="entry name" value="COBYRINIC ACID AC-DIAMIDE SYNTHASE"/>
    <property type="match status" value="1"/>
</dbReference>
<dbReference type="EMBL" id="FOKA01000021">
    <property type="protein sequence ID" value="SFB40246.1"/>
    <property type="molecule type" value="Genomic_DNA"/>
</dbReference>
<evidence type="ECO:0000313" key="3">
    <source>
        <dbReference type="Proteomes" id="UP000199012"/>
    </source>
</evidence>
<organism evidence="2 3">
    <name type="scientific">Cellulomonas marina</name>
    <dbReference type="NCBI Taxonomy" id="988821"/>
    <lineage>
        <taxon>Bacteria</taxon>
        <taxon>Bacillati</taxon>
        <taxon>Actinomycetota</taxon>
        <taxon>Actinomycetes</taxon>
        <taxon>Micrococcales</taxon>
        <taxon>Cellulomonadaceae</taxon>
        <taxon>Cellulomonas</taxon>
    </lineage>
</organism>
<dbReference type="InterPro" id="IPR025669">
    <property type="entry name" value="AAA_dom"/>
</dbReference>
<dbReference type="CDD" id="cd02042">
    <property type="entry name" value="ParAB_family"/>
    <property type="match status" value="1"/>
</dbReference>
<gene>
    <name evidence="2" type="ORF">SAMN05421867_12139</name>
</gene>
<dbReference type="RefSeq" id="WP_175499608.1">
    <property type="nucleotide sequence ID" value="NZ_BONM01000014.1"/>
</dbReference>
<dbReference type="InterPro" id="IPR027417">
    <property type="entry name" value="P-loop_NTPase"/>
</dbReference>
<reference evidence="2 3" key="1">
    <citation type="submission" date="2016-10" db="EMBL/GenBank/DDBJ databases">
        <authorList>
            <person name="de Groot N.N."/>
        </authorList>
    </citation>
    <scope>NUCLEOTIDE SEQUENCE [LARGE SCALE GENOMIC DNA]</scope>
    <source>
        <strain evidence="2 3">CGMCC 4.6945</strain>
    </source>
</reference>
<keyword evidence="3" id="KW-1185">Reference proteome</keyword>
<feature type="domain" description="AAA" evidence="1">
    <location>
        <begin position="12"/>
        <end position="182"/>
    </location>
</feature>
<dbReference type="Gene3D" id="3.40.50.300">
    <property type="entry name" value="P-loop containing nucleotide triphosphate hydrolases"/>
    <property type="match status" value="1"/>
</dbReference>
<dbReference type="SUPFAM" id="SSF52540">
    <property type="entry name" value="P-loop containing nucleoside triphosphate hydrolases"/>
    <property type="match status" value="1"/>
</dbReference>
<dbReference type="Pfam" id="PF13614">
    <property type="entry name" value="AAA_31"/>
    <property type="match status" value="1"/>
</dbReference>
<proteinExistence type="predicted"/>
<evidence type="ECO:0000313" key="2">
    <source>
        <dbReference type="EMBL" id="SFB40246.1"/>
    </source>
</evidence>
<dbReference type="InterPro" id="IPR050678">
    <property type="entry name" value="DNA_Partitioning_ATPase"/>
</dbReference>
<dbReference type="Proteomes" id="UP000199012">
    <property type="component" value="Unassembled WGS sequence"/>
</dbReference>
<evidence type="ECO:0000259" key="1">
    <source>
        <dbReference type="Pfam" id="PF13614"/>
    </source>
</evidence>
<dbReference type="PANTHER" id="PTHR13696">
    <property type="entry name" value="P-LOOP CONTAINING NUCLEOSIDE TRIPHOSPHATE HYDROLASE"/>
    <property type="match status" value="1"/>
</dbReference>
<sequence>MLTAQERRSLYRVIAVATGKGGVGKTSITANVAGLLAASGLKVLAIDLDSQSNLGEDLGYTGTDRADNGQGAFEAISTGRALEPITDVRPDLDVVPAGEYLEDLAVTLESRRARKGAEALEALARSLLPIVDRYDVVLIDCPPKGRIVQEIALAAARWLLVPTKSDASSRKAISQIGERYVAAREVNPDIELLGVVLFGAGTAAHRLRADTLAEIAADLDSAEPLFDAVIRHAEVSAAQARNAGQLVHELEARAATQEPWYERLRKRAGSTGDSAPAAPTVAASVGGLAGDYQQLAEEIVTRLEKREAEQ</sequence>